<dbReference type="EMBL" id="WQLW01000005">
    <property type="protein sequence ID" value="MVO09140.1"/>
    <property type="molecule type" value="Genomic_DNA"/>
</dbReference>
<dbReference type="Proteomes" id="UP000431264">
    <property type="component" value="Unassembled WGS sequence"/>
</dbReference>
<protein>
    <recommendedName>
        <fullName evidence="3">Peptidase S1 domain-containing protein</fullName>
    </recommendedName>
</protein>
<accession>A0A6I4IHK6</accession>
<dbReference type="InterPro" id="IPR009003">
    <property type="entry name" value="Peptidase_S1_PA"/>
</dbReference>
<evidence type="ECO:0000313" key="2">
    <source>
        <dbReference type="Proteomes" id="UP000431264"/>
    </source>
</evidence>
<sequence length="265" mass="30896">MVDLSEIYEKRHFEHISKAQKYTTKLLIDDGFGYKVYGSAVFVRIKEHHFLLTAAHVIDLRDDLKIPLGSDKLLRPGGLITYSNFEKSRENDPIDIAFMKLDDYTVKELHNHYNFLSEENILTNHTVQDTFYTFLGYPTTFSEYSVSKKSFHSNVFFHYNYPEPLKTYKLLNRDEKRNIIIKYDRKRTVNTRKVKITMGPDLFGMSGCGLWFTNPLEILIPNSEPKLIAIMTDWPIKNKTVVIGTKIDLIVQLICLKFNIENNGI</sequence>
<gene>
    <name evidence="1" type="ORF">GOQ30_08195</name>
</gene>
<dbReference type="OrthoDB" id="1247050at2"/>
<comment type="caution">
    <text evidence="1">The sequence shown here is derived from an EMBL/GenBank/DDBJ whole genome shotgun (WGS) entry which is preliminary data.</text>
</comment>
<dbReference type="SUPFAM" id="SSF50494">
    <property type="entry name" value="Trypsin-like serine proteases"/>
    <property type="match status" value="1"/>
</dbReference>
<dbReference type="AlphaFoldDB" id="A0A6I4IHK6"/>
<keyword evidence="2" id="KW-1185">Reference proteome</keyword>
<reference evidence="2" key="1">
    <citation type="submission" date="2019-05" db="EMBL/GenBank/DDBJ databases">
        <title>Flavobacterium profundi sp. nov., isolated from a deep-sea seamount.</title>
        <authorList>
            <person name="Zhang D.-C."/>
        </authorList>
    </citation>
    <scope>NUCLEOTIDE SEQUENCE [LARGE SCALE GENOMIC DNA]</scope>
    <source>
        <strain evidence="2">TP390</strain>
    </source>
</reference>
<organism evidence="1 2">
    <name type="scientific">Flavobacterium profundi</name>
    <dbReference type="NCBI Taxonomy" id="1774945"/>
    <lineage>
        <taxon>Bacteria</taxon>
        <taxon>Pseudomonadati</taxon>
        <taxon>Bacteroidota</taxon>
        <taxon>Flavobacteriia</taxon>
        <taxon>Flavobacteriales</taxon>
        <taxon>Flavobacteriaceae</taxon>
        <taxon>Flavobacterium</taxon>
    </lineage>
</organism>
<name>A0A6I4IHK6_9FLAO</name>
<dbReference type="RefSeq" id="WP_140997529.1">
    <property type="nucleotide sequence ID" value="NZ_VDCZ01000005.1"/>
</dbReference>
<proteinExistence type="predicted"/>
<evidence type="ECO:0000313" key="1">
    <source>
        <dbReference type="EMBL" id="MVO09140.1"/>
    </source>
</evidence>
<evidence type="ECO:0008006" key="3">
    <source>
        <dbReference type="Google" id="ProtNLM"/>
    </source>
</evidence>